<protein>
    <recommendedName>
        <fullName evidence="1">tRNA ligase</fullName>
        <ecNumber evidence="1">6.5.1.3</ecNumber>
    </recommendedName>
</protein>
<dbReference type="Proteomes" id="UP000016923">
    <property type="component" value="Unassembled WGS sequence"/>
</dbReference>
<dbReference type="PIRSF" id="PIRSF019634">
    <property type="entry name" value="tRNA_lig_yeast"/>
    <property type="match status" value="1"/>
</dbReference>
<dbReference type="Gene3D" id="3.40.50.300">
    <property type="entry name" value="P-loop containing nucleotide triphosphate hydrolases"/>
    <property type="match status" value="1"/>
</dbReference>
<feature type="domain" description="tRNA ligase kinase" evidence="5">
    <location>
        <begin position="412"/>
        <end position="567"/>
    </location>
</feature>
<organism evidence="7 8">
    <name type="scientific">Ophiostoma piceae (strain UAMH 11346)</name>
    <name type="common">Sap stain fungus</name>
    <dbReference type="NCBI Taxonomy" id="1262450"/>
    <lineage>
        <taxon>Eukaryota</taxon>
        <taxon>Fungi</taxon>
        <taxon>Dikarya</taxon>
        <taxon>Ascomycota</taxon>
        <taxon>Pezizomycotina</taxon>
        <taxon>Sordariomycetes</taxon>
        <taxon>Sordariomycetidae</taxon>
        <taxon>Ophiostomatales</taxon>
        <taxon>Ophiostomataceae</taxon>
        <taxon>Ophiostoma</taxon>
    </lineage>
</organism>
<gene>
    <name evidence="7" type="ORF">F503_05695</name>
</gene>
<dbReference type="SUPFAM" id="SSF52540">
    <property type="entry name" value="P-loop containing nucleoside triphosphate hydrolases"/>
    <property type="match status" value="1"/>
</dbReference>
<evidence type="ECO:0000256" key="1">
    <source>
        <dbReference type="PIRNR" id="PIRNR019634"/>
    </source>
</evidence>
<dbReference type="GO" id="GO:0005524">
    <property type="term" value="F:ATP binding"/>
    <property type="evidence" value="ECO:0007669"/>
    <property type="project" value="UniProtKB-UniRule"/>
</dbReference>
<keyword evidence="8" id="KW-1185">Reference proteome</keyword>
<evidence type="ECO:0000256" key="2">
    <source>
        <dbReference type="PIRSR" id="PIRSR019634-50"/>
    </source>
</evidence>
<dbReference type="VEuPathDB" id="FungiDB:F503_05695"/>
<dbReference type="AlphaFoldDB" id="S3DAN0"/>
<keyword evidence="1 7" id="KW-0436">Ligase</keyword>
<proteinExistence type="inferred from homology"/>
<feature type="region of interest" description="Disordered" evidence="3">
    <location>
        <begin position="1"/>
        <end position="23"/>
    </location>
</feature>
<evidence type="ECO:0000313" key="8">
    <source>
        <dbReference type="Proteomes" id="UP000016923"/>
    </source>
</evidence>
<evidence type="ECO:0000259" key="4">
    <source>
        <dbReference type="Pfam" id="PF08302"/>
    </source>
</evidence>
<dbReference type="Pfam" id="PF09511">
    <property type="entry name" value="RNA_lig_T4_1"/>
    <property type="match status" value="1"/>
</dbReference>
<evidence type="ECO:0000313" key="7">
    <source>
        <dbReference type="EMBL" id="EPE10600.1"/>
    </source>
</evidence>
<dbReference type="GO" id="GO:0005634">
    <property type="term" value="C:nucleus"/>
    <property type="evidence" value="ECO:0007669"/>
    <property type="project" value="TreeGrafter"/>
</dbReference>
<comment type="similarity">
    <text evidence="1">Belongs to the TRL1 family.</text>
</comment>
<feature type="domain" description="T4 RNA ligase 1-like N-terminal" evidence="6">
    <location>
        <begin position="86"/>
        <end position="320"/>
    </location>
</feature>
<dbReference type="GO" id="GO:0006388">
    <property type="term" value="P:tRNA splicing, via endonucleolytic cleavage and ligation"/>
    <property type="evidence" value="ECO:0007669"/>
    <property type="project" value="UniProtKB-UniRule"/>
</dbReference>
<dbReference type="OMA" id="FQDWDYK"/>
<dbReference type="PANTHER" id="PTHR32004">
    <property type="entry name" value="TRNA LIGASE"/>
    <property type="match status" value="1"/>
</dbReference>
<dbReference type="GO" id="GO:0003972">
    <property type="term" value="F:RNA ligase (ATP) activity"/>
    <property type="evidence" value="ECO:0007669"/>
    <property type="project" value="UniProtKB-UniRule"/>
</dbReference>
<dbReference type="eggNOG" id="ENOG502QQB9">
    <property type="taxonomic scope" value="Eukaryota"/>
</dbReference>
<dbReference type="InterPro" id="IPR015966">
    <property type="entry name" value="tRNA_lig_kin_fungi"/>
</dbReference>
<dbReference type="InterPro" id="IPR012387">
    <property type="entry name" value="Trl1_fun"/>
</dbReference>
<feature type="active site" description="N6-AMP-lysine intermediate" evidence="2">
    <location>
        <position position="137"/>
    </location>
</feature>
<dbReference type="HOGENOM" id="CLU_010316_1_0_1"/>
<dbReference type="EMBL" id="KE148146">
    <property type="protein sequence ID" value="EPE10600.1"/>
    <property type="molecule type" value="Genomic_DNA"/>
</dbReference>
<sequence>MGDVQPKSAQTVTEARVLPKTPYKDQDPREIAALVHALDEAVKLKKRSQFSAKKSRFSVKDSPQGIHVDSWKFNDWDYKRRDLPTYARGLFTSKNKYGEHEIAVRGYDKFFNTNEVRETEWGNIEERTRGPYELTLKENGCIIFISALADDTLVVCSKHSTGAREDVELSHSSAGEKRIESQLAKIGKTKEDLARDLRARNATAVAELCDDEFEEHILAYGPDKAGLYLHGINLNLPEFRTYPSELVQDFARHWGFHETELKVIDTIAEVRQFLESVAETGAHDGRDVEGFVIRCQMSPKPDSIPYSDWFFKYKFEEPYLMYRQWRECTKALISGKPARYKKHIAITEQYLLYARKRIAADPKLARDYNKNHGIIQLRNEFLEFKNLNGSDAANFELQHGRGGDAEVTKDVILVPIATIGCGKTTIAAALGKLLGYGHIQNDNITGTKRPPRFTRMLLDELETHPAVIADRNNAQRHERKQLLQDVKQLHLSAKLVALNFVHDDISAIRKVAHERVFARGDNHQTIHAKSESGKVIGIMEGFLGRYEPLDLSRAPDEGFDSVVDLDPTDGSRVNVEKIVRHLHQVYPGLVKEIPSAEAMDAATEAAIGSYTPAIRHSVVDRGKATQKSSHLVLQPKAVKKKPLEYIAVHVNAKSITAQLQRTFDKLSPEKSRFYMQLQQTRRIQPAFHVTLMHRMAAKEHPELWARYLKLQTDAEAAAADEAEKVSGPVDPTPELGQVDVQLERVVYDGRLMALVVRLVDKDNSDNTSEKWTCVNKISHITVGTRDSNVKPKESNDLLARWLREGSTDANGIYDVVIDGKPLLAGSVQGVLSR</sequence>
<dbReference type="Pfam" id="PF08302">
    <property type="entry name" value="tRNA_lig_CPD"/>
    <property type="match status" value="1"/>
</dbReference>
<dbReference type="STRING" id="1262450.S3DAN0"/>
<dbReference type="Pfam" id="PF08303">
    <property type="entry name" value="tRNA_lig_kinase"/>
    <property type="match status" value="1"/>
</dbReference>
<accession>S3DAN0</accession>
<reference evidence="7 8" key="1">
    <citation type="journal article" date="2013" name="BMC Genomics">
        <title>The genome and transcriptome of the pine saprophyte Ophiostoma piceae, and a comparison with the bark beetle-associated pine pathogen Grosmannia clavigera.</title>
        <authorList>
            <person name="Haridas S."/>
            <person name="Wang Y."/>
            <person name="Lim L."/>
            <person name="Massoumi Alamouti S."/>
            <person name="Jackman S."/>
            <person name="Docking R."/>
            <person name="Robertson G."/>
            <person name="Birol I."/>
            <person name="Bohlmann J."/>
            <person name="Breuil C."/>
        </authorList>
    </citation>
    <scope>NUCLEOTIDE SEQUENCE [LARGE SCALE GENOMIC DNA]</scope>
    <source>
        <strain evidence="7 8">UAMH 11346</strain>
    </source>
</reference>
<feature type="domain" description="tRNA ligase phosphodiesterase" evidence="4">
    <location>
        <begin position="570"/>
        <end position="831"/>
    </location>
</feature>
<evidence type="ECO:0000259" key="5">
    <source>
        <dbReference type="Pfam" id="PF08303"/>
    </source>
</evidence>
<name>S3DAN0_OPHP1</name>
<comment type="catalytic activity">
    <reaction evidence="1">
        <text>ATP + (ribonucleotide)n-3'-hydroxyl + 5'-phospho-(ribonucleotide)m = (ribonucleotide)n+m + AMP + diphosphate.</text>
        <dbReference type="EC" id="6.5.1.3"/>
    </reaction>
</comment>
<dbReference type="InterPro" id="IPR027417">
    <property type="entry name" value="P-loop_NTPase"/>
</dbReference>
<dbReference type="GO" id="GO:0008081">
    <property type="term" value="F:phosphoric diester hydrolase activity"/>
    <property type="evidence" value="ECO:0007669"/>
    <property type="project" value="InterPro"/>
</dbReference>
<dbReference type="GO" id="GO:0051730">
    <property type="term" value="F:GTP-dependent polyribonucleotide 5'-hydroxyl-kinase activity"/>
    <property type="evidence" value="ECO:0007669"/>
    <property type="project" value="InterPro"/>
</dbReference>
<dbReference type="PANTHER" id="PTHR32004:SF1">
    <property type="entry name" value="TRNA LIGASE"/>
    <property type="match status" value="1"/>
</dbReference>
<dbReference type="InterPro" id="IPR015965">
    <property type="entry name" value="tRNA_lig_PDEase"/>
</dbReference>
<evidence type="ECO:0000259" key="6">
    <source>
        <dbReference type="Pfam" id="PF09511"/>
    </source>
</evidence>
<dbReference type="EC" id="6.5.1.3" evidence="1"/>
<evidence type="ECO:0000256" key="3">
    <source>
        <dbReference type="SAM" id="MobiDB-lite"/>
    </source>
</evidence>
<keyword evidence="1" id="KW-0819">tRNA processing</keyword>
<dbReference type="OrthoDB" id="276239at2759"/>
<dbReference type="InterPro" id="IPR019039">
    <property type="entry name" value="T4-Rnl1-like_N"/>
</dbReference>